<dbReference type="NCBIfam" id="TIGR01509">
    <property type="entry name" value="HAD-SF-IA-v3"/>
    <property type="match status" value="1"/>
</dbReference>
<name>A0A2A2EEP7_9BIFI</name>
<dbReference type="CDD" id="cd02603">
    <property type="entry name" value="HAD_sEH-N_like"/>
    <property type="match status" value="1"/>
</dbReference>
<proteinExistence type="predicted"/>
<keyword evidence="2" id="KW-1185">Reference proteome</keyword>
<reference evidence="1 2" key="1">
    <citation type="journal article" date="2017" name="ISME J.">
        <title>Unveiling bifidobacterial biogeography across the mammalian branch of the tree of life.</title>
        <authorList>
            <person name="Milani C."/>
            <person name="Mangifesta M."/>
            <person name="Mancabelli L."/>
            <person name="Lugli G.A."/>
            <person name="James K."/>
            <person name="Duranti S."/>
            <person name="Turroni F."/>
            <person name="Ferrario C."/>
            <person name="Ossiprandi M.C."/>
            <person name="van Sinderen D."/>
            <person name="Ventura M."/>
        </authorList>
    </citation>
    <scope>NUCLEOTIDE SEQUENCE [LARGE SCALE GENOMIC DNA]</scope>
    <source>
        <strain evidence="2">Ham19E</strain>
    </source>
</reference>
<organism evidence="1 2">
    <name type="scientific">Bifidobacterium criceti</name>
    <dbReference type="NCBI Taxonomy" id="1960969"/>
    <lineage>
        <taxon>Bacteria</taxon>
        <taxon>Bacillati</taxon>
        <taxon>Actinomycetota</taxon>
        <taxon>Actinomycetes</taxon>
        <taxon>Bifidobacteriales</taxon>
        <taxon>Bifidobacteriaceae</taxon>
        <taxon>Bifidobacterium</taxon>
    </lineage>
</organism>
<keyword evidence="1" id="KW-0378">Hydrolase</keyword>
<dbReference type="AlphaFoldDB" id="A0A2A2EEP7"/>
<dbReference type="Proteomes" id="UP000218399">
    <property type="component" value="Unassembled WGS sequence"/>
</dbReference>
<sequence>MSVERPITDAVFDFCGVLVDWQSHCALDGHVDAALVARICAPDDPYGFFRYEDLMDGGMRLDDVLPIVERDHGADIAAIYRYYIEHYGDALPATVDGMPQLLKDLKHASVHVWGLTNWADETFHFAFERFPELAELLEGTVVSGTERLHKPQEAIYRLAEERFSLEPETTVFVDDTAKNIAGAQALGWHGIHFTDAASTRAALRALGAAI</sequence>
<dbReference type="Pfam" id="PF00702">
    <property type="entry name" value="Hydrolase"/>
    <property type="match status" value="1"/>
</dbReference>
<accession>A0A2A2EEP7</accession>
<evidence type="ECO:0000313" key="2">
    <source>
        <dbReference type="Proteomes" id="UP000218399"/>
    </source>
</evidence>
<dbReference type="InterPro" id="IPR036412">
    <property type="entry name" value="HAD-like_sf"/>
</dbReference>
<dbReference type="InterPro" id="IPR006439">
    <property type="entry name" value="HAD-SF_hydro_IA"/>
</dbReference>
<dbReference type="InterPro" id="IPR023214">
    <property type="entry name" value="HAD_sf"/>
</dbReference>
<dbReference type="PANTHER" id="PTHR43611:SF3">
    <property type="entry name" value="FLAVIN MONONUCLEOTIDE HYDROLASE 1, CHLOROPLATIC"/>
    <property type="match status" value="1"/>
</dbReference>
<dbReference type="RefSeq" id="WP_095615136.1">
    <property type="nucleotide sequence ID" value="NZ_MVOH01000014.1"/>
</dbReference>
<dbReference type="EMBL" id="MVOH01000014">
    <property type="protein sequence ID" value="PAU67416.1"/>
    <property type="molecule type" value="Genomic_DNA"/>
</dbReference>
<dbReference type="GO" id="GO:0016787">
    <property type="term" value="F:hydrolase activity"/>
    <property type="evidence" value="ECO:0007669"/>
    <property type="project" value="UniProtKB-KW"/>
</dbReference>
<protein>
    <submittedName>
        <fullName evidence="1">HAD family hydrolase</fullName>
    </submittedName>
</protein>
<evidence type="ECO:0000313" key="1">
    <source>
        <dbReference type="EMBL" id="PAU67416.1"/>
    </source>
</evidence>
<dbReference type="OrthoDB" id="9797415at2"/>
<comment type="caution">
    <text evidence="1">The sequence shown here is derived from an EMBL/GenBank/DDBJ whole genome shotgun (WGS) entry which is preliminary data.</text>
</comment>
<dbReference type="PANTHER" id="PTHR43611">
    <property type="entry name" value="ALPHA-D-GLUCOSE 1-PHOSPHATE PHOSPHATASE"/>
    <property type="match status" value="1"/>
</dbReference>
<gene>
    <name evidence="1" type="ORF">B1526_1139</name>
</gene>
<dbReference type="PRINTS" id="PR00413">
    <property type="entry name" value="HADHALOGNASE"/>
</dbReference>
<dbReference type="Gene3D" id="3.40.50.1000">
    <property type="entry name" value="HAD superfamily/HAD-like"/>
    <property type="match status" value="1"/>
</dbReference>
<dbReference type="SUPFAM" id="SSF56784">
    <property type="entry name" value="HAD-like"/>
    <property type="match status" value="1"/>
</dbReference>